<reference evidence="5 6" key="1">
    <citation type="journal article" date="2010" name="Science">
        <title>Genomic comparison of the ants Camponotus floridanus and Harpegnathos saltator.</title>
        <authorList>
            <person name="Bonasio R."/>
            <person name="Zhang G."/>
            <person name="Ye C."/>
            <person name="Mutti N.S."/>
            <person name="Fang X."/>
            <person name="Qin N."/>
            <person name="Donahue G."/>
            <person name="Yang P."/>
            <person name="Li Q."/>
            <person name="Li C."/>
            <person name="Zhang P."/>
            <person name="Huang Z."/>
            <person name="Berger S.L."/>
            <person name="Reinberg D."/>
            <person name="Wang J."/>
            <person name="Liebig J."/>
        </authorList>
    </citation>
    <scope>NUCLEOTIDE SEQUENCE [LARGE SCALE GENOMIC DNA]</scope>
    <source>
        <strain evidence="6">C129</strain>
    </source>
</reference>
<feature type="domain" description="Transposable element P transposase-like RNase H C-terminal" evidence="4">
    <location>
        <begin position="422"/>
        <end position="446"/>
    </location>
</feature>
<sequence>LRNQLQSLISQVKKKDNLLATKNKEFHDFKEGIRTILSENQLALQKKKKIKWTVDEISKAFTIRYLSKRCYFYLRNTLNYKLPGISSLQRWASRIDMRQGVLQDILRVMQAIGLTMTDIERTTVLAFDEIKVFSLDEYDKQHDEILGPHKHMQVVMARGLFTNWKQPIFVNFDTKMTKSILMDIIDKLHTASYSVVACVSDCGGGNIGLWKELGITIEQTNFLHPITNEAVYVFTDAPHLLKLIRNWFIDTGFILENGSLITKQPLEALMQQTTESEVSSCYKLTSAHLKCQKAERQNVALAAQLMSHTTATALIHYKPGLDKSLAQSTGEFIELISNWFDIMNSYSPEANVPSKKPFGSDFQFQINVLDSVYDKISTMRCIKKNTLQIFQKGMLISIQSLKQLFNTLKAKYDFKYILTHCLNQDALENFFSQIRTRGGLYDHPTPIHALHRIRMIILGKNPGIVQKNLNTVEATHDEYMFVKAMEEAHISIQTENIELPVQENSDTESFSSTSTSPAGNQRTIILTCVLEKDGLKYLAGWIAKKFKHKYPHLG</sequence>
<dbReference type="Pfam" id="PF12596">
    <property type="entry name" value="Tnp_P_element_C"/>
    <property type="match status" value="1"/>
</dbReference>
<evidence type="ECO:0000259" key="2">
    <source>
        <dbReference type="Pfam" id="PF21787"/>
    </source>
</evidence>
<dbReference type="InterPro" id="IPR048367">
    <property type="entry name" value="TNP-like_RNaseH_C"/>
</dbReference>
<evidence type="ECO:0000313" key="6">
    <source>
        <dbReference type="Proteomes" id="UP000000311"/>
    </source>
</evidence>
<feature type="domain" description="Transposable element P transposase-like RNase H" evidence="2">
    <location>
        <begin position="99"/>
        <end position="214"/>
    </location>
</feature>
<dbReference type="Pfam" id="PF21788">
    <property type="entry name" value="TNP-like_GBD"/>
    <property type="match status" value="1"/>
</dbReference>
<evidence type="ECO:0000259" key="3">
    <source>
        <dbReference type="Pfam" id="PF21788"/>
    </source>
</evidence>
<feature type="non-terminal residue" evidence="5">
    <location>
        <position position="1"/>
    </location>
</feature>
<dbReference type="InterPro" id="IPR048365">
    <property type="entry name" value="TNP-like_RNaseH_N"/>
</dbReference>
<keyword evidence="6" id="KW-1185">Reference proteome</keyword>
<protein>
    <submittedName>
        <fullName evidence="5">Transposable element P transposase</fullName>
    </submittedName>
</protein>
<feature type="domain" description="Transposable element P transposase-like GTP-binding insertion" evidence="3">
    <location>
        <begin position="239"/>
        <end position="351"/>
    </location>
</feature>
<dbReference type="AlphaFoldDB" id="E2AVQ6"/>
<dbReference type="InterPro" id="IPR022242">
    <property type="entry name" value="TNP-like_C"/>
</dbReference>
<dbReference type="InterPro" id="IPR048366">
    <property type="entry name" value="TNP-like_GBD"/>
</dbReference>
<gene>
    <name evidence="5" type="ORF">EAG_07378</name>
</gene>
<evidence type="ECO:0000259" key="4">
    <source>
        <dbReference type="Pfam" id="PF21789"/>
    </source>
</evidence>
<dbReference type="OMA" id="SEMTAIM"/>
<feature type="non-terminal residue" evidence="5">
    <location>
        <position position="554"/>
    </location>
</feature>
<feature type="domain" description="Transposable element P transposase-like C-terminal" evidence="1">
    <location>
        <begin position="480"/>
        <end position="554"/>
    </location>
</feature>
<evidence type="ECO:0000259" key="1">
    <source>
        <dbReference type="Pfam" id="PF12596"/>
    </source>
</evidence>
<proteinExistence type="predicted"/>
<dbReference type="EMBL" id="GL443174">
    <property type="protein sequence ID" value="EFN62483.1"/>
    <property type="molecule type" value="Genomic_DNA"/>
</dbReference>
<dbReference type="InParanoid" id="E2AVQ6"/>
<dbReference type="Pfam" id="PF21787">
    <property type="entry name" value="TNP-like_RNaseH_N"/>
    <property type="match status" value="1"/>
</dbReference>
<organism evidence="6">
    <name type="scientific">Camponotus floridanus</name>
    <name type="common">Florida carpenter ant</name>
    <dbReference type="NCBI Taxonomy" id="104421"/>
    <lineage>
        <taxon>Eukaryota</taxon>
        <taxon>Metazoa</taxon>
        <taxon>Ecdysozoa</taxon>
        <taxon>Arthropoda</taxon>
        <taxon>Hexapoda</taxon>
        <taxon>Insecta</taxon>
        <taxon>Pterygota</taxon>
        <taxon>Neoptera</taxon>
        <taxon>Endopterygota</taxon>
        <taxon>Hymenoptera</taxon>
        <taxon>Apocrita</taxon>
        <taxon>Aculeata</taxon>
        <taxon>Formicoidea</taxon>
        <taxon>Formicidae</taxon>
        <taxon>Formicinae</taxon>
        <taxon>Camponotus</taxon>
    </lineage>
</organism>
<dbReference type="Proteomes" id="UP000000311">
    <property type="component" value="Unassembled WGS sequence"/>
</dbReference>
<dbReference type="Pfam" id="PF21789">
    <property type="entry name" value="TNP-like_RNaseH_C"/>
    <property type="match status" value="1"/>
</dbReference>
<accession>E2AVQ6</accession>
<name>E2AVQ6_CAMFO</name>
<dbReference type="STRING" id="104421.E2AVQ6"/>
<evidence type="ECO:0000313" key="5">
    <source>
        <dbReference type="EMBL" id="EFN62483.1"/>
    </source>
</evidence>